<dbReference type="Pfam" id="PF00028">
    <property type="entry name" value="Cadherin"/>
    <property type="match status" value="1"/>
</dbReference>
<dbReference type="SMART" id="SM00320">
    <property type="entry name" value="WD40"/>
    <property type="match status" value="12"/>
</dbReference>
<accession>A0ABZ0IWK5</accession>
<reference evidence="2 3" key="1">
    <citation type="journal article" date="2023" name="Microbiol. Resour. Announc.">
        <title>Complete Genome Sequence of Imperialibacter roseus strain P4T.</title>
        <authorList>
            <person name="Tizabi D.R."/>
            <person name="Bachvaroff T."/>
            <person name="Hill R.T."/>
        </authorList>
    </citation>
    <scope>NUCLEOTIDE SEQUENCE [LARGE SCALE GENOMIC DNA]</scope>
    <source>
        <strain evidence="2 3">P4T</strain>
    </source>
</reference>
<dbReference type="EMBL" id="CP136051">
    <property type="protein sequence ID" value="WOK08061.1"/>
    <property type="molecule type" value="Genomic_DNA"/>
</dbReference>
<proteinExistence type="predicted"/>
<dbReference type="Pfam" id="PF16410">
    <property type="entry name" value="DUF5018"/>
    <property type="match status" value="1"/>
</dbReference>
<protein>
    <submittedName>
        <fullName evidence="2">Cadherin domain-containing protein</fullName>
    </submittedName>
</protein>
<dbReference type="SUPFAM" id="SSF49313">
    <property type="entry name" value="Cadherin-like"/>
    <property type="match status" value="3"/>
</dbReference>
<dbReference type="Gene3D" id="2.130.10.10">
    <property type="entry name" value="YVTN repeat-like/Quinoprotein amine dehydrogenase"/>
    <property type="match status" value="5"/>
</dbReference>
<feature type="domain" description="Cadherin" evidence="1">
    <location>
        <begin position="2248"/>
        <end position="2344"/>
    </location>
</feature>
<dbReference type="InterPro" id="IPR015919">
    <property type="entry name" value="Cadherin-like_sf"/>
</dbReference>
<dbReference type="Gene3D" id="2.60.40.2340">
    <property type="match status" value="5"/>
</dbReference>
<evidence type="ECO:0000313" key="2">
    <source>
        <dbReference type="EMBL" id="WOK08061.1"/>
    </source>
</evidence>
<evidence type="ECO:0000259" key="1">
    <source>
        <dbReference type="PROSITE" id="PS50268"/>
    </source>
</evidence>
<organism evidence="2 3">
    <name type="scientific">Imperialibacter roseus</name>
    <dbReference type="NCBI Taxonomy" id="1324217"/>
    <lineage>
        <taxon>Bacteria</taxon>
        <taxon>Pseudomonadati</taxon>
        <taxon>Bacteroidota</taxon>
        <taxon>Cytophagia</taxon>
        <taxon>Cytophagales</taxon>
        <taxon>Flammeovirgaceae</taxon>
        <taxon>Imperialibacter</taxon>
    </lineage>
</organism>
<dbReference type="Gene3D" id="2.60.40.60">
    <property type="entry name" value="Cadherins"/>
    <property type="match status" value="3"/>
</dbReference>
<dbReference type="InterPro" id="IPR032186">
    <property type="entry name" value="DUF5018"/>
</dbReference>
<dbReference type="InterPro" id="IPR002126">
    <property type="entry name" value="Cadherin-like_dom"/>
</dbReference>
<sequence length="2783" mass="292365">MKTFLQSLFFLVGVLLVSVDHHLNAQASITYGRSFDLTDGVTYMKSFNSLTEENDPKGIVFNGDGTKIFVVGNTNDAIYSYTLTTPYDLSGGVTYDGDGSKLSVSTQETSPTGIAFSSNGLKLFIVGDDGDEVNQYSLSTAYDITSTVTHQGVYDISGQTIVPYDIAFSNDGSRMFIVGTNVYQYTLTSAFDITGGAFTVTYNGSYTTLESSVAGVDFSSDGKKMFVVGSANDKIYQYSLSTAFTITSGVTYDSQEYSVTNQESFPSAVVFNSSGTKFFVAGFANGLSQYNVFDGGFTENDANNGFVDGAIHISLTGDTFTHTGSTMSHGVDYTITNLPTGLTPTLSISASGNTADLLLSGYATAHQVANNVASLQFTFANSAFTGGSAAGVTNAVAASSGLGITYSNNYPQLYYGGVFDLSNSATFDGASTAMTAQEANPAGLAFSSNGQKMFIVGSSSDKVHQYSLSTPFKVTSGFSYDGTPFSVVGQEGNSSGLAFSKDGLSMFIIGGSKYIYQYSLNAPFNITSGANYVGSYYVGSYEGYPSGITFNNNGKKLFIVGSTGDEVNQFSLSTPYSVTSGVVHDGLFSINAQETDASGIAFSYDGKKMFISGASGKDVTQYSLSFPFDVTSGGVAVDGTPLSVNTEETLPSDLAFSADGSKLFVIGFNGDDANTYQLPVGTFTETSSNDGGVQGSVTIKISDDKFTNSGSNLIAGTHYSISNLPSGLSSSIAVAADGLSASLTLSGTAAVHQSLDNISSLTFTFTNSAFVGGSANNVEGAVAKSSGVGISYDNNVEITFGNAFGLNDGARYQGDFKLFAASTDEAPQGITFSADGTKMFMVGLSDKEINQIHLTTPFRPELGYGLGVGPFSVSTQDTSPRDVAFSTDGLKMFVLGATNKRIYEYSLTTPFSLASGVTYSNSFFGVSGLDSSPTSMTFSPDGSKIFLSGSTNDRIYQINLSIPFSISSASSSGNFYGVATQETNPVGVRMNQDGTRMFVFGTSSDKVHQYTLLNPFDLSSGVSYANVSLDISAQSSNAYSFTFSGDGQRIIISDYQKLHIYALTKDGFKESPANDGGMNGQLVLNLHHDTFVNTGSTLTAGTHYTLSSTPVGLTPVMTVSGDGHSATLTYTGAATNHQNTNDVAELSITFTDAAFANSDAADVLNSVAAATGYGIDFRDNTPAIYYGSRLDLDEGYPSFSTTYSTTSQDNSSLGMSFSNDGLRLFVVGAENDAVYQYNLTSAFDISSGVSYSGLSFDVSNEESVPTDVDFNKDGTKMYVSGTSDNVNQYSLSTPFSLSGTVTLDGIFPPGNDASPSGITFSQDGLKLYMIGSQSDKIFQYSLSSPFDLVDDVTYDGTSYAVTNYNYTDIDISEDGLHLFVTNSSYPGSTQVRQFNLAEPFDIAAGVTGGNSFVFFDFTPHAQDIHYSPDGKKLFMLGADGTVFEFMLPYDGFTETQKNDGVVDGELYIAIQDEKFTHPGSQLTHGSDYTISNLPSGLTPSLTVAADSYSATLTFSGKAASHQNDDDVELQFTFTNSAFAGGNASAVQNAMAASSKRLVDFRDNKPAISYGNVLDMNHATPVGSPFDVSGQDSYPYGLAFSSNGLKMFVLGNGNATVYQYILTTPYDIQSGVTYSQAFDLSAVVSDANDLAFSVDGLKMFVLDNDNYEVFQYNLTTSFDITSGVTYSGHSFDFESYDTSVYGFTFSVDGTKMLIAGTNDYEIFQFTLGSAFDLSTAPTYDGHPLVTENVASPTGLAFSQDGRYLIMTEDDNDYEVVRYVLNTAFDITAGATFDGTYFSLGDYSAWGAAIAVKPDGSRVFVADGDNALIYQFNIDLGGFTETEANDGAVDGEMNIFVVDDKFSSAGSSLTYGTDYTITNLPSGLVADFAVAADGYSAALTFTGKASVHQDATDILSLIFTFNNSAFVSSSAADVANAVSASSGIGIDFLINTENDILTFVLAQQTGAATIDDVNHTVTMEVAAGTSLTSLAPTITLSDGASSDPASGMSQNFTTAVTYTVTSEDGTDQDWEVTVTEQQVAPTDLALSSSTIDENNSAGAAVGTFSTTDANTSQTHLYTLVSGTGSTDNGSFSIVGAELRAGVAFDYEAKHEYKIRVKTNDQNGGLFEKAFVITINDVNEMPTDIALDNTTVDESNPAGTLVGTLSTTDEDNGQSHLYSLVSGSGDEGNSAFAIDGNQLKTAVTLDFETQDTYSVRIETDDQNGGTREEVFTISVNDLPAQVTSLKLDNQSVMENLETGALVGNLTTLGEDLSGSYTYTLVPGTGDTNNPLFNISGSQLVTNSIFDFELANSYSVRIKTDDGNGNTLEKAFTISVGDEPESSDANILTFALAEQAGVAVINNTDHTVAIDVVFGTDVTTLTPEITISAEATVNPASGAAQDFTNPVVYTVTAEEGNTQEWTVTVAIAPNSATDILTFVLVEQTGDAVIDAENHSVSVTVVTGTDATALTPTITVSEQATISPASGATQDFSAPVSYTVTAGNGATQEWTVTVTVEPAPLSSASDILTFSLPEEAGPAVIDASGHTVAIEVVAGTNITSLNPAITISAAASISPASGAPQDFTSAVVYTVTAEDGSTQGWTATVTVAPATEPLSSAKDIIGFLLHEQTGDALINTTDHTVTVEVEAGTDVSNLSPAITVSDKASVSPGSEVAQDFSSAVLYIVTAEDGSTQEWTATVTVKEGTKTGIAEAFANVTVYPNPATDQIKVAGLSKGSSLQLVTLNGAIINQVSSSIYEVESISLTGLTGGVYVLQVSTEGKIKSYRIIKE</sequence>
<evidence type="ECO:0000313" key="3">
    <source>
        <dbReference type="Proteomes" id="UP001302349"/>
    </source>
</evidence>
<dbReference type="SUPFAM" id="SSF63825">
    <property type="entry name" value="YWTD domain"/>
    <property type="match status" value="1"/>
</dbReference>
<feature type="domain" description="Cadherin" evidence="1">
    <location>
        <begin position="2141"/>
        <end position="2242"/>
    </location>
</feature>
<dbReference type="SMART" id="SM00112">
    <property type="entry name" value="CA"/>
    <property type="match status" value="3"/>
</dbReference>
<dbReference type="InterPro" id="IPR051200">
    <property type="entry name" value="Host-pathogen_enzymatic-act"/>
</dbReference>
<dbReference type="NCBIfam" id="TIGR04183">
    <property type="entry name" value="Por_Secre_tail"/>
    <property type="match status" value="1"/>
</dbReference>
<dbReference type="PANTHER" id="PTHR47197:SF3">
    <property type="entry name" value="DIHYDRO-HEME D1 DEHYDROGENASE"/>
    <property type="match status" value="1"/>
</dbReference>
<dbReference type="PANTHER" id="PTHR47197">
    <property type="entry name" value="PROTEIN NIRF"/>
    <property type="match status" value="1"/>
</dbReference>
<dbReference type="SUPFAM" id="SSF50956">
    <property type="entry name" value="Thermostable phytase (3-phytase)"/>
    <property type="match status" value="1"/>
</dbReference>
<dbReference type="InterPro" id="IPR001680">
    <property type="entry name" value="WD40_rpt"/>
</dbReference>
<dbReference type="Proteomes" id="UP001302349">
    <property type="component" value="Chromosome"/>
</dbReference>
<dbReference type="PROSITE" id="PS50268">
    <property type="entry name" value="CADHERIN_2"/>
    <property type="match status" value="3"/>
</dbReference>
<dbReference type="Pfam" id="PF18962">
    <property type="entry name" value="Por_Secre_tail"/>
    <property type="match status" value="1"/>
</dbReference>
<name>A0ABZ0IWK5_9BACT</name>
<dbReference type="CDD" id="cd11304">
    <property type="entry name" value="Cadherin_repeat"/>
    <property type="match status" value="1"/>
</dbReference>
<dbReference type="InterPro" id="IPR015943">
    <property type="entry name" value="WD40/YVTN_repeat-like_dom_sf"/>
</dbReference>
<gene>
    <name evidence="2" type="ORF">RT717_05370</name>
</gene>
<keyword evidence="3" id="KW-1185">Reference proteome</keyword>
<dbReference type="SUPFAM" id="SSF75011">
    <property type="entry name" value="3-carboxy-cis,cis-mucoante lactonizing enzyme"/>
    <property type="match status" value="4"/>
</dbReference>
<dbReference type="RefSeq" id="WP_317490707.1">
    <property type="nucleotide sequence ID" value="NZ_CP136051.1"/>
</dbReference>
<feature type="domain" description="Cadherin" evidence="1">
    <location>
        <begin position="2041"/>
        <end position="2141"/>
    </location>
</feature>
<dbReference type="InterPro" id="IPR026444">
    <property type="entry name" value="Secre_tail"/>
</dbReference>